<feature type="domain" description="Methyltransferase small" evidence="6">
    <location>
        <begin position="152"/>
        <end position="243"/>
    </location>
</feature>
<dbReference type="GeneID" id="108560269"/>
<dbReference type="InterPro" id="IPR050320">
    <property type="entry name" value="N5-glutamine_MTase"/>
</dbReference>
<dbReference type="RefSeq" id="XP_017773226.1">
    <property type="nucleotide sequence ID" value="XM_017917737.1"/>
</dbReference>
<dbReference type="InterPro" id="IPR004556">
    <property type="entry name" value="HemK-like"/>
</dbReference>
<evidence type="ECO:0000256" key="3">
    <source>
        <dbReference type="ARBA" id="ARBA00022679"/>
    </source>
</evidence>
<dbReference type="CDD" id="cd02440">
    <property type="entry name" value="AdoMet_MTases"/>
    <property type="match status" value="1"/>
</dbReference>
<dbReference type="InterPro" id="IPR040758">
    <property type="entry name" value="PrmC_N"/>
</dbReference>
<comment type="catalytic activity">
    <reaction evidence="5">
        <text>L-glutaminyl-[peptide chain release factor] + S-adenosyl-L-methionine = N(5)-methyl-L-glutaminyl-[peptide chain release factor] + S-adenosyl-L-homocysteine + H(+)</text>
        <dbReference type="Rhea" id="RHEA:42896"/>
        <dbReference type="Rhea" id="RHEA-COMP:10271"/>
        <dbReference type="Rhea" id="RHEA-COMP:10272"/>
        <dbReference type="ChEBI" id="CHEBI:15378"/>
        <dbReference type="ChEBI" id="CHEBI:30011"/>
        <dbReference type="ChEBI" id="CHEBI:57856"/>
        <dbReference type="ChEBI" id="CHEBI:59789"/>
        <dbReference type="ChEBI" id="CHEBI:61891"/>
        <dbReference type="EC" id="2.1.1.297"/>
    </reaction>
</comment>
<dbReference type="Pfam" id="PF05175">
    <property type="entry name" value="MTS"/>
    <property type="match status" value="1"/>
</dbReference>
<accession>A0ABM1MF76</accession>
<dbReference type="NCBIfam" id="TIGR00536">
    <property type="entry name" value="hemK_fam"/>
    <property type="match status" value="1"/>
</dbReference>
<evidence type="ECO:0000313" key="9">
    <source>
        <dbReference type="RefSeq" id="XP_017773226.1"/>
    </source>
</evidence>
<name>A0ABM1MF76_NICVS</name>
<keyword evidence="8" id="KW-1185">Reference proteome</keyword>
<dbReference type="Gene3D" id="3.40.50.150">
    <property type="entry name" value="Vaccinia Virus protein VP39"/>
    <property type="match status" value="1"/>
</dbReference>
<keyword evidence="3" id="KW-0808">Transferase</keyword>
<sequence length="329" mass="36859">MFRTLVRRCVQTQCKRLSKLSDLSHVERRSLSANASTTGGNSKPETVEDMLKLWFKRFSDAQVYEPLESIANILASTLNSNKIATVYQERDRKLSTVEMKNIIEMCKKRLQRMPIQYVIGQWDFRELTLKLRPPVFIPRPETEILVELALNDIKSRDVTCILEPCCGSGAISLALLNLLPGLKAVACDKSSKACELTEENASDLKLSGRLEVQQCAIGDIELKNKFDLIISNPPYVLSKDMMDLQAEILLFEDLEALDGGLDGLDVVRDILGVATTYLNRSGKLFLEVDPSHPELIANLLTGSPSLGLKFERSHKDFNGVARFVEIIKT</sequence>
<dbReference type="InterPro" id="IPR002052">
    <property type="entry name" value="DNA_methylase_N6_adenine_CS"/>
</dbReference>
<dbReference type="PROSITE" id="PS00092">
    <property type="entry name" value="N6_MTASE"/>
    <property type="match status" value="1"/>
</dbReference>
<dbReference type="PANTHER" id="PTHR18895:SF74">
    <property type="entry name" value="MTRF1L RELEASE FACTOR GLUTAMINE METHYLTRANSFERASE"/>
    <property type="match status" value="1"/>
</dbReference>
<evidence type="ECO:0000256" key="5">
    <source>
        <dbReference type="ARBA" id="ARBA00048391"/>
    </source>
</evidence>
<feature type="domain" description="Release factor glutamine methyltransferase N-terminal" evidence="7">
    <location>
        <begin position="50"/>
        <end position="120"/>
    </location>
</feature>
<dbReference type="InterPro" id="IPR029063">
    <property type="entry name" value="SAM-dependent_MTases_sf"/>
</dbReference>
<organism evidence="8 9">
    <name type="scientific">Nicrophorus vespilloides</name>
    <name type="common">Boreal carrion beetle</name>
    <dbReference type="NCBI Taxonomy" id="110193"/>
    <lineage>
        <taxon>Eukaryota</taxon>
        <taxon>Metazoa</taxon>
        <taxon>Ecdysozoa</taxon>
        <taxon>Arthropoda</taxon>
        <taxon>Hexapoda</taxon>
        <taxon>Insecta</taxon>
        <taxon>Pterygota</taxon>
        <taxon>Neoptera</taxon>
        <taxon>Endopterygota</taxon>
        <taxon>Coleoptera</taxon>
        <taxon>Polyphaga</taxon>
        <taxon>Staphyliniformia</taxon>
        <taxon>Silphidae</taxon>
        <taxon>Nicrophorinae</taxon>
        <taxon>Nicrophorus</taxon>
    </lineage>
</organism>
<evidence type="ECO:0000256" key="4">
    <source>
        <dbReference type="ARBA" id="ARBA00022691"/>
    </source>
</evidence>
<dbReference type="EC" id="2.1.1.297" evidence="1"/>
<protein>
    <recommendedName>
        <fullName evidence="1">peptide chain release factor N(5)-glutamine methyltransferase</fullName>
        <ecNumber evidence="1">2.1.1.297</ecNumber>
    </recommendedName>
</protein>
<evidence type="ECO:0000259" key="7">
    <source>
        <dbReference type="Pfam" id="PF17827"/>
    </source>
</evidence>
<dbReference type="Pfam" id="PF17827">
    <property type="entry name" value="PrmC_N"/>
    <property type="match status" value="1"/>
</dbReference>
<reference evidence="9" key="1">
    <citation type="submission" date="2025-08" db="UniProtKB">
        <authorList>
            <consortium name="RefSeq"/>
        </authorList>
    </citation>
    <scope>IDENTIFICATION</scope>
    <source>
        <tissue evidence="9">Whole Larva</tissue>
    </source>
</reference>
<dbReference type="GO" id="GO:0008168">
    <property type="term" value="F:methyltransferase activity"/>
    <property type="evidence" value="ECO:0007669"/>
    <property type="project" value="UniProtKB-KW"/>
</dbReference>
<dbReference type="InterPro" id="IPR019874">
    <property type="entry name" value="RF_methyltr_PrmC"/>
</dbReference>
<keyword evidence="2 9" id="KW-0489">Methyltransferase</keyword>
<evidence type="ECO:0000256" key="1">
    <source>
        <dbReference type="ARBA" id="ARBA00012771"/>
    </source>
</evidence>
<evidence type="ECO:0000313" key="8">
    <source>
        <dbReference type="Proteomes" id="UP000695000"/>
    </source>
</evidence>
<dbReference type="InterPro" id="IPR007848">
    <property type="entry name" value="Small_mtfrase_dom"/>
</dbReference>
<dbReference type="Proteomes" id="UP000695000">
    <property type="component" value="Unplaced"/>
</dbReference>
<dbReference type="SUPFAM" id="SSF53335">
    <property type="entry name" value="S-adenosyl-L-methionine-dependent methyltransferases"/>
    <property type="match status" value="1"/>
</dbReference>
<dbReference type="PANTHER" id="PTHR18895">
    <property type="entry name" value="HEMK METHYLTRANSFERASE"/>
    <property type="match status" value="1"/>
</dbReference>
<proteinExistence type="predicted"/>
<dbReference type="NCBIfam" id="TIGR03534">
    <property type="entry name" value="RF_mod_PrmC"/>
    <property type="match status" value="1"/>
</dbReference>
<dbReference type="Gene3D" id="1.10.8.10">
    <property type="entry name" value="DNA helicase RuvA subunit, C-terminal domain"/>
    <property type="match status" value="1"/>
</dbReference>
<keyword evidence="4" id="KW-0949">S-adenosyl-L-methionine</keyword>
<evidence type="ECO:0000256" key="2">
    <source>
        <dbReference type="ARBA" id="ARBA00022603"/>
    </source>
</evidence>
<dbReference type="PRINTS" id="PR00507">
    <property type="entry name" value="N12N6MTFRASE"/>
</dbReference>
<dbReference type="GO" id="GO:0032259">
    <property type="term" value="P:methylation"/>
    <property type="evidence" value="ECO:0007669"/>
    <property type="project" value="UniProtKB-KW"/>
</dbReference>
<evidence type="ECO:0000259" key="6">
    <source>
        <dbReference type="Pfam" id="PF05175"/>
    </source>
</evidence>
<gene>
    <name evidence="9" type="primary">LOC108560269</name>
</gene>